<protein>
    <submittedName>
        <fullName evidence="1">Uncharacterized protein</fullName>
    </submittedName>
</protein>
<dbReference type="PATRIC" id="fig|649747.3.peg.908"/>
<proteinExistence type="predicted"/>
<dbReference type="GeneID" id="92842454"/>
<organism evidence="1 2">
    <name type="scientific">Aneurinibacillus aneurinilyticus ATCC 12856</name>
    <dbReference type="NCBI Taxonomy" id="649747"/>
    <lineage>
        <taxon>Bacteria</taxon>
        <taxon>Bacillati</taxon>
        <taxon>Bacillota</taxon>
        <taxon>Bacilli</taxon>
        <taxon>Bacillales</taxon>
        <taxon>Paenibacillaceae</taxon>
        <taxon>Aneurinibacillus group</taxon>
        <taxon>Aneurinibacillus</taxon>
    </lineage>
</organism>
<name>U1X7E0_ANEAE</name>
<reference evidence="1 2" key="1">
    <citation type="submission" date="2013-08" db="EMBL/GenBank/DDBJ databases">
        <authorList>
            <person name="Weinstock G."/>
            <person name="Sodergren E."/>
            <person name="Wylie T."/>
            <person name="Fulton L."/>
            <person name="Fulton R."/>
            <person name="Fronick C."/>
            <person name="O'Laughlin M."/>
            <person name="Godfrey J."/>
            <person name="Miner T."/>
            <person name="Herter B."/>
            <person name="Appelbaum E."/>
            <person name="Cordes M."/>
            <person name="Lek S."/>
            <person name="Wollam A."/>
            <person name="Pepin K.H."/>
            <person name="Palsikar V.B."/>
            <person name="Mitreva M."/>
            <person name="Wilson R.K."/>
        </authorList>
    </citation>
    <scope>NUCLEOTIDE SEQUENCE [LARGE SCALE GENOMIC DNA]</scope>
    <source>
        <strain evidence="1 2">ATCC 12856</strain>
    </source>
</reference>
<dbReference type="RefSeq" id="WP_021624168.1">
    <property type="nucleotide sequence ID" value="NZ_KE952895.1"/>
</dbReference>
<evidence type="ECO:0000313" key="1">
    <source>
        <dbReference type="EMBL" id="ERI10890.1"/>
    </source>
</evidence>
<dbReference type="HOGENOM" id="CLU_217805_0_0_9"/>
<dbReference type="Proteomes" id="UP000016511">
    <property type="component" value="Unassembled WGS sequence"/>
</dbReference>
<gene>
    <name evidence="1" type="ORF">HMPREF0083_01002</name>
</gene>
<keyword evidence="2" id="KW-1185">Reference proteome</keyword>
<accession>U1X7E0</accession>
<dbReference type="AlphaFoldDB" id="U1X7E0"/>
<dbReference type="STRING" id="649747.HMPREF0083_01002"/>
<dbReference type="EMBL" id="AWSJ01000064">
    <property type="protein sequence ID" value="ERI10890.1"/>
    <property type="molecule type" value="Genomic_DNA"/>
</dbReference>
<comment type="caution">
    <text evidence="1">The sequence shown here is derived from an EMBL/GenBank/DDBJ whole genome shotgun (WGS) entry which is preliminary data.</text>
</comment>
<sequence>MEERTFWRCTPRKLLALLEVHRRVNGGEDGAKDQVRRGFIDQVL</sequence>
<evidence type="ECO:0000313" key="2">
    <source>
        <dbReference type="Proteomes" id="UP000016511"/>
    </source>
</evidence>